<evidence type="ECO:0000259" key="2">
    <source>
        <dbReference type="Pfam" id="PF13609"/>
    </source>
</evidence>
<dbReference type="SUPFAM" id="SSF56935">
    <property type="entry name" value="Porins"/>
    <property type="match status" value="1"/>
</dbReference>
<dbReference type="EMBL" id="CP031337">
    <property type="protein sequence ID" value="AXK39469.1"/>
    <property type="molecule type" value="Genomic_DNA"/>
</dbReference>
<reference evidence="3 4" key="1">
    <citation type="submission" date="2018-07" db="EMBL/GenBank/DDBJ databases">
        <title>Crenobacter cavernae sp. nov., isolated from a karst cave.</title>
        <authorList>
            <person name="Zhu H."/>
        </authorList>
    </citation>
    <scope>NUCLEOTIDE SEQUENCE [LARGE SCALE GENOMIC DNA]</scope>
    <source>
        <strain evidence="3 4">K1W11S-77</strain>
    </source>
</reference>
<evidence type="ECO:0000256" key="1">
    <source>
        <dbReference type="SAM" id="Coils"/>
    </source>
</evidence>
<sequence>MEREVSLLAEKNRQQELRLNRLEQELMRLTAGGAQKSLIKAPAPVAVASVQPPVKNASRAQFIVAGESASSNPEANQVRQSVEDIYQEASGFFSGTKFSIEPGLTYTHYDTRELRLNGFLALDSIFLGSINLDRLKSDSYTFDLTTRLSPSPRWQFDLNVPFVARDTTYFSGGVGGASSRISQASVNQGPRLGDISFGVSYKLLKETADNPDMVVSLRARAPTGKEPYGIKLNTVPGNDNLSIPDELPTGSGIWSMSAGMSFVKTVDPAVLFASIGYTHNRKQHFDDISATRGVVQPGVIKLGNSWQFGAGFAFALSEKLSLGMSYSLQRASSARVKGDGGEFSVVTGSDANAATMNLGLTYAVSKKLSIVPNLATGLTPDAPDYSVSIKFPYAF</sequence>
<dbReference type="KEGG" id="ccah:DWG20_08500"/>
<feature type="domain" description="Porin" evidence="2">
    <location>
        <begin position="162"/>
        <end position="370"/>
    </location>
</feature>
<dbReference type="GO" id="GO:0016020">
    <property type="term" value="C:membrane"/>
    <property type="evidence" value="ECO:0007669"/>
    <property type="project" value="InterPro"/>
</dbReference>
<keyword evidence="1" id="KW-0175">Coiled coil</keyword>
<dbReference type="Pfam" id="PF13609">
    <property type="entry name" value="Porin_4"/>
    <property type="match status" value="1"/>
</dbReference>
<name>A0A345Y6B7_9NEIS</name>
<dbReference type="GO" id="GO:0015288">
    <property type="term" value="F:porin activity"/>
    <property type="evidence" value="ECO:0007669"/>
    <property type="project" value="InterPro"/>
</dbReference>
<protein>
    <submittedName>
        <fullName evidence="3">Transporter</fullName>
    </submittedName>
</protein>
<organism evidence="3 4">
    <name type="scientific">Crenobacter cavernae</name>
    <dbReference type="NCBI Taxonomy" id="2290923"/>
    <lineage>
        <taxon>Bacteria</taxon>
        <taxon>Pseudomonadati</taxon>
        <taxon>Pseudomonadota</taxon>
        <taxon>Betaproteobacteria</taxon>
        <taxon>Neisseriales</taxon>
        <taxon>Neisseriaceae</taxon>
        <taxon>Crenobacter</taxon>
    </lineage>
</organism>
<dbReference type="Gene3D" id="2.40.160.10">
    <property type="entry name" value="Porin"/>
    <property type="match status" value="1"/>
</dbReference>
<proteinExistence type="predicted"/>
<dbReference type="AlphaFoldDB" id="A0A345Y6B7"/>
<evidence type="ECO:0000313" key="4">
    <source>
        <dbReference type="Proteomes" id="UP000254537"/>
    </source>
</evidence>
<dbReference type="InterPro" id="IPR023614">
    <property type="entry name" value="Porin_dom_sf"/>
</dbReference>
<accession>A0A345Y6B7</accession>
<dbReference type="InterPro" id="IPR033900">
    <property type="entry name" value="Gram_neg_porin_domain"/>
</dbReference>
<dbReference type="OrthoDB" id="5297564at2"/>
<dbReference type="Proteomes" id="UP000254537">
    <property type="component" value="Chromosome"/>
</dbReference>
<gene>
    <name evidence="3" type="ORF">DWG20_08500</name>
</gene>
<evidence type="ECO:0000313" key="3">
    <source>
        <dbReference type="EMBL" id="AXK39469.1"/>
    </source>
</evidence>
<feature type="coiled-coil region" evidence="1">
    <location>
        <begin position="5"/>
        <end position="32"/>
    </location>
</feature>